<feature type="compositionally biased region" description="Acidic residues" evidence="2">
    <location>
        <begin position="58"/>
        <end position="79"/>
    </location>
</feature>
<feature type="region of interest" description="Disordered" evidence="2">
    <location>
        <begin position="1"/>
        <end position="303"/>
    </location>
</feature>
<dbReference type="PANTHER" id="PTHR23082">
    <property type="entry name" value="TRANSCRIPTION INITIATION FACTOR IIIC TFIIIC , POLYPEPTIDE 3-RELATED"/>
    <property type="match status" value="1"/>
</dbReference>
<feature type="region of interest" description="Disordered" evidence="2">
    <location>
        <begin position="818"/>
        <end position="849"/>
    </location>
</feature>
<proteinExistence type="predicted"/>
<dbReference type="PROSITE" id="PS50005">
    <property type="entry name" value="TPR"/>
    <property type="match status" value="1"/>
</dbReference>
<feature type="region of interest" description="Disordered" evidence="2">
    <location>
        <begin position="735"/>
        <end position="767"/>
    </location>
</feature>
<feature type="compositionally biased region" description="Low complexity" evidence="2">
    <location>
        <begin position="19"/>
        <end position="42"/>
    </location>
</feature>
<feature type="repeat" description="TPR" evidence="1">
    <location>
        <begin position="392"/>
        <end position="425"/>
    </location>
</feature>
<dbReference type="Proteomes" id="UP000001058">
    <property type="component" value="Unassembled WGS sequence"/>
</dbReference>
<name>D8TU59_VOLCA</name>
<dbReference type="GO" id="GO:0006383">
    <property type="term" value="P:transcription by RNA polymerase III"/>
    <property type="evidence" value="ECO:0007669"/>
    <property type="project" value="InterPro"/>
</dbReference>
<feature type="compositionally biased region" description="Gly residues" evidence="2">
    <location>
        <begin position="103"/>
        <end position="119"/>
    </location>
</feature>
<feature type="compositionally biased region" description="Basic residues" evidence="2">
    <location>
        <begin position="259"/>
        <end position="274"/>
    </location>
</feature>
<feature type="compositionally biased region" description="Basic residues" evidence="2">
    <location>
        <begin position="204"/>
        <end position="215"/>
    </location>
</feature>
<dbReference type="InParanoid" id="D8TU59"/>
<dbReference type="RefSeq" id="XP_002949983.1">
    <property type="nucleotide sequence ID" value="XM_002949937.1"/>
</dbReference>
<evidence type="ECO:0000256" key="2">
    <source>
        <dbReference type="SAM" id="MobiDB-lite"/>
    </source>
</evidence>
<organism evidence="4">
    <name type="scientific">Volvox carteri f. nagariensis</name>
    <dbReference type="NCBI Taxonomy" id="3068"/>
    <lineage>
        <taxon>Eukaryota</taxon>
        <taxon>Viridiplantae</taxon>
        <taxon>Chlorophyta</taxon>
        <taxon>core chlorophytes</taxon>
        <taxon>Chlorophyceae</taxon>
        <taxon>CS clade</taxon>
        <taxon>Chlamydomonadales</taxon>
        <taxon>Volvocaceae</taxon>
        <taxon>Volvox</taxon>
    </lineage>
</organism>
<feature type="region of interest" description="Disordered" evidence="2">
    <location>
        <begin position="1132"/>
        <end position="1162"/>
    </location>
</feature>
<dbReference type="EMBL" id="GL378337">
    <property type="protein sequence ID" value="EFJ49086.1"/>
    <property type="molecule type" value="Genomic_DNA"/>
</dbReference>
<accession>D8TU59</accession>
<protein>
    <submittedName>
        <fullName evidence="3">Uncharacterized protein</fullName>
    </submittedName>
</protein>
<sequence length="1294" mass="135818">MAAAASDSEGVEIEDGTPRVTPAVGGAATAGRPTRSAASRGSSKLRGNSSALASFFSSEDEESESATDGDDDDEEDGDTEYTQTRGSDDDDDDDSEYDSDLNGGAGAGRGSTRGRGSRGGAVISRHRSRSPPGGISDGGYTSGFTTGDESGEDLFDGDLDPMSLLEELEQQGAAPVGTAGGGGTGAYGGGTSASALQPFELIRQRRWAQRKHGGLRRGGDSDDVDDGDDGTAAAMEREETGPEGDDVEMEDAGPSRGGGRGRGRGGRGRGRGRGGRTPSAAASGGRGRGRPAQERRRSSAASDVFGADVDDILDDPLAERMGIIEPGSRRRGRGRGRGRGRSRARRRSRPKRGLPEEVVAKLGQANVMYALQDYQPAIELLTQVIKEYPNVSDPYHTLGLLHEANGQPRKALDFFMIAAHLSPKDVALWKRLASMSTELGFYRQAVYCLSKAINRNRSDLDAIWDRAVLYAQVKKNLNPQQMVFAASGRRNGQGLGAIFRGNCLKLFRASPLELRGKNVYGKRAEWNAGVICRKMSYYSLETVHARTFVEVHELAVGRQRPGDPEVPVMKARLYHQAGAPLKAIAVLEAHLRDYPSHVDLTHINILAELYMERGGYVEARALIQRAVPVLCPDQALPLDLAVKSGLCLAHTGQWEEADEVLGELLREPVEQFGDLYISVGSALAGLGQYDKALHYLNPLLEHPDFNDLGLWTQLLKCHTALGEVGEGLELYREQMQAMEQSDPRRPRGGSGNEAQPAVPPNEPSGQVGCTEVRYVSLIQPAVESSLSALAADLARVNDPSLEPSLKRAILRRRMFARKGKRKGEGAAETGSVFKGATRRDRRSARTREYDRKAAEVLGLPYDDIDADDVGGTGGGSGLDGSGTDGTDGGGGATGSDSDFSGGEGRRRRGHGGGGGAPRFPRGGLVGPSVLSDPAQAQVLLQVTRALTAMGRSEDARALLDRAIALVISGGGGAAAAAAADGGGSGSIGIGSLMVKRAGGPWFERAVIDRLKLGQLELASTATEAGADAAAGGGGGGSGGGWGLLDSSQLAALKSLTNRWPYSIGLWNLYCSAHAQGHVYLLARQFREAASEYFHAYRFVPEEPLLLLCLGVTLLSEAMASAAAMAPGAARGGGGGGGGAASQQLPAHRHGRSGGGGGGSGALRDRNRGVLAGFAFLQMYQKTRGGQLSQEVSYNMGRAAHQLGLLHLAHHYYELALAAPPAAAKAGWQSTLGGGGAAAAAAAAGFGSGAAATATHGSGERWDLRRDVAHNLVQLYLSSGATELAREVMAKYLVF</sequence>
<feature type="compositionally biased region" description="Acidic residues" evidence="2">
    <location>
        <begin position="149"/>
        <end position="159"/>
    </location>
</feature>
<dbReference type="Gene3D" id="1.25.40.10">
    <property type="entry name" value="Tetratricopeptide repeat domain"/>
    <property type="match status" value="2"/>
</dbReference>
<dbReference type="SUPFAM" id="SSF48452">
    <property type="entry name" value="TPR-like"/>
    <property type="match status" value="2"/>
</dbReference>
<gene>
    <name evidence="3" type="ORF">VOLCADRAFT_90359</name>
</gene>
<dbReference type="GeneID" id="9619228"/>
<keyword evidence="4" id="KW-1185">Reference proteome</keyword>
<feature type="compositionally biased region" description="Acidic residues" evidence="2">
    <location>
        <begin position="241"/>
        <end position="251"/>
    </location>
</feature>
<evidence type="ECO:0000313" key="3">
    <source>
        <dbReference type="EMBL" id="EFJ49086.1"/>
    </source>
</evidence>
<dbReference type="FunCoup" id="D8TU59">
    <property type="interactions" value="1742"/>
</dbReference>
<dbReference type="KEGG" id="vcn:VOLCADRAFT_90359"/>
<feature type="compositionally biased region" description="Basic residues" evidence="2">
    <location>
        <begin position="329"/>
        <end position="352"/>
    </location>
</feature>
<dbReference type="InterPro" id="IPR011990">
    <property type="entry name" value="TPR-like_helical_dom_sf"/>
</dbReference>
<dbReference type="OrthoDB" id="9991317at2759"/>
<feature type="compositionally biased region" description="Gly residues" evidence="2">
    <location>
        <begin position="178"/>
        <end position="191"/>
    </location>
</feature>
<feature type="region of interest" description="Disordered" evidence="2">
    <location>
        <begin position="864"/>
        <end position="928"/>
    </location>
</feature>
<evidence type="ECO:0000256" key="1">
    <source>
        <dbReference type="PROSITE-ProRule" id="PRU00339"/>
    </source>
</evidence>
<dbReference type="InterPro" id="IPR039340">
    <property type="entry name" value="Tfc4/TFIIIC-102/Sfc4"/>
</dbReference>
<dbReference type="eggNOG" id="KOG2076">
    <property type="taxonomic scope" value="Eukaryota"/>
</dbReference>
<keyword evidence="1" id="KW-0802">TPR repeat</keyword>
<dbReference type="Pfam" id="PF13174">
    <property type="entry name" value="TPR_6"/>
    <property type="match status" value="1"/>
</dbReference>
<feature type="region of interest" description="Disordered" evidence="2">
    <location>
        <begin position="320"/>
        <end position="355"/>
    </location>
</feature>
<reference evidence="3 4" key="1">
    <citation type="journal article" date="2010" name="Science">
        <title>Genomic analysis of organismal complexity in the multicellular green alga Volvox carteri.</title>
        <authorList>
            <person name="Prochnik S.E."/>
            <person name="Umen J."/>
            <person name="Nedelcu A.M."/>
            <person name="Hallmann A."/>
            <person name="Miller S.M."/>
            <person name="Nishii I."/>
            <person name="Ferris P."/>
            <person name="Kuo A."/>
            <person name="Mitros T."/>
            <person name="Fritz-Laylin L.K."/>
            <person name="Hellsten U."/>
            <person name="Chapman J."/>
            <person name="Simakov O."/>
            <person name="Rensing S.A."/>
            <person name="Terry A."/>
            <person name="Pangilinan J."/>
            <person name="Kapitonov V."/>
            <person name="Jurka J."/>
            <person name="Salamov A."/>
            <person name="Shapiro H."/>
            <person name="Schmutz J."/>
            <person name="Grimwood J."/>
            <person name="Lindquist E."/>
            <person name="Lucas S."/>
            <person name="Grigoriev I.V."/>
            <person name="Schmitt R."/>
            <person name="Kirk D."/>
            <person name="Rokhsar D.S."/>
        </authorList>
    </citation>
    <scope>NUCLEOTIDE SEQUENCE [LARGE SCALE GENOMIC DNA]</scope>
    <source>
        <strain evidence="4">f. Nagariensis / Eve</strain>
    </source>
</reference>
<evidence type="ECO:0000313" key="4">
    <source>
        <dbReference type="Proteomes" id="UP000001058"/>
    </source>
</evidence>
<dbReference type="SMART" id="SM00028">
    <property type="entry name" value="TPR"/>
    <property type="match status" value="6"/>
</dbReference>
<dbReference type="GO" id="GO:0000127">
    <property type="term" value="C:transcription factor TFIIIC complex"/>
    <property type="evidence" value="ECO:0007669"/>
    <property type="project" value="TreeGrafter"/>
</dbReference>
<feature type="compositionally biased region" description="Acidic residues" evidence="2">
    <location>
        <begin position="88"/>
        <end position="99"/>
    </location>
</feature>
<dbReference type="PANTHER" id="PTHR23082:SF0">
    <property type="entry name" value="GENERAL TRANSCRIPTION FACTOR 3C POLYPEPTIDE 3"/>
    <property type="match status" value="1"/>
</dbReference>
<dbReference type="STRING" id="3068.D8TU59"/>
<dbReference type="InterPro" id="IPR019734">
    <property type="entry name" value="TPR_rpt"/>
</dbReference>
<feature type="compositionally biased region" description="Gly residues" evidence="2">
    <location>
        <begin position="870"/>
        <end position="893"/>
    </location>
</feature>